<keyword evidence="3" id="KW-1185">Reference proteome</keyword>
<evidence type="ECO:0000313" key="3">
    <source>
        <dbReference type="Proteomes" id="UP000265520"/>
    </source>
</evidence>
<organism evidence="2 3">
    <name type="scientific">Trifolium medium</name>
    <dbReference type="NCBI Taxonomy" id="97028"/>
    <lineage>
        <taxon>Eukaryota</taxon>
        <taxon>Viridiplantae</taxon>
        <taxon>Streptophyta</taxon>
        <taxon>Embryophyta</taxon>
        <taxon>Tracheophyta</taxon>
        <taxon>Spermatophyta</taxon>
        <taxon>Magnoliopsida</taxon>
        <taxon>eudicotyledons</taxon>
        <taxon>Gunneridae</taxon>
        <taxon>Pentapetalae</taxon>
        <taxon>rosids</taxon>
        <taxon>fabids</taxon>
        <taxon>Fabales</taxon>
        <taxon>Fabaceae</taxon>
        <taxon>Papilionoideae</taxon>
        <taxon>50 kb inversion clade</taxon>
        <taxon>NPAAA clade</taxon>
        <taxon>Hologalegina</taxon>
        <taxon>IRL clade</taxon>
        <taxon>Trifolieae</taxon>
        <taxon>Trifolium</taxon>
    </lineage>
</organism>
<sequence>MKQVGLEWVGREGLIQMKKMICCERRRNVRGKSGNGNGGIRDTTMASMKLPSHKLAATASPTTLPMSTLPSQIPSSLTTDPFLHLN</sequence>
<dbReference type="EMBL" id="LXQA010129530">
    <property type="protein sequence ID" value="MCI22266.1"/>
    <property type="molecule type" value="Genomic_DNA"/>
</dbReference>
<evidence type="ECO:0000313" key="2">
    <source>
        <dbReference type="EMBL" id="MCI22266.1"/>
    </source>
</evidence>
<comment type="caution">
    <text evidence="2">The sequence shown here is derived from an EMBL/GenBank/DDBJ whole genome shotgun (WGS) entry which is preliminary data.</text>
</comment>
<accession>A0A392QFG1</accession>
<proteinExistence type="predicted"/>
<reference evidence="2 3" key="1">
    <citation type="journal article" date="2018" name="Front. Plant Sci.">
        <title>Red Clover (Trifolium pratense) and Zigzag Clover (T. medium) - A Picture of Genomic Similarities and Differences.</title>
        <authorList>
            <person name="Dluhosova J."/>
            <person name="Istvanek J."/>
            <person name="Nedelnik J."/>
            <person name="Repkova J."/>
        </authorList>
    </citation>
    <scope>NUCLEOTIDE SEQUENCE [LARGE SCALE GENOMIC DNA]</scope>
    <source>
        <strain evidence="3">cv. 10/8</strain>
        <tissue evidence="2">Leaf</tissue>
    </source>
</reference>
<name>A0A392QFG1_9FABA</name>
<feature type="non-terminal residue" evidence="2">
    <location>
        <position position="86"/>
    </location>
</feature>
<feature type="region of interest" description="Disordered" evidence="1">
    <location>
        <begin position="62"/>
        <end position="86"/>
    </location>
</feature>
<protein>
    <submittedName>
        <fullName evidence="2">Uncharacterized protein</fullName>
    </submittedName>
</protein>
<dbReference type="Proteomes" id="UP000265520">
    <property type="component" value="Unassembled WGS sequence"/>
</dbReference>
<dbReference type="AlphaFoldDB" id="A0A392QFG1"/>
<feature type="compositionally biased region" description="Polar residues" evidence="1">
    <location>
        <begin position="62"/>
        <end position="79"/>
    </location>
</feature>
<evidence type="ECO:0000256" key="1">
    <source>
        <dbReference type="SAM" id="MobiDB-lite"/>
    </source>
</evidence>